<dbReference type="Pfam" id="PF07690">
    <property type="entry name" value="MFS_1"/>
    <property type="match status" value="1"/>
</dbReference>
<evidence type="ECO:0000256" key="6">
    <source>
        <dbReference type="ARBA" id="ARBA00023136"/>
    </source>
</evidence>
<accession>A0A2T0U3W1</accession>
<feature type="transmembrane region" description="Helical" evidence="7">
    <location>
        <begin position="182"/>
        <end position="201"/>
    </location>
</feature>
<dbReference type="Gene3D" id="1.20.1250.20">
    <property type="entry name" value="MFS general substrate transporter like domains"/>
    <property type="match status" value="1"/>
</dbReference>
<feature type="transmembrane region" description="Helical" evidence="7">
    <location>
        <begin position="378"/>
        <end position="398"/>
    </location>
</feature>
<feature type="transmembrane region" description="Helical" evidence="7">
    <location>
        <begin position="116"/>
        <end position="136"/>
    </location>
</feature>
<comment type="caution">
    <text evidence="9">The sequence shown here is derived from an EMBL/GenBank/DDBJ whole genome shotgun (WGS) entry which is preliminary data.</text>
</comment>
<dbReference type="PANTHER" id="PTHR23517:SF2">
    <property type="entry name" value="MULTIDRUG RESISTANCE PROTEIN MDTH"/>
    <property type="match status" value="1"/>
</dbReference>
<keyword evidence="2" id="KW-0813">Transport</keyword>
<evidence type="ECO:0000256" key="3">
    <source>
        <dbReference type="ARBA" id="ARBA00022475"/>
    </source>
</evidence>
<evidence type="ECO:0000256" key="7">
    <source>
        <dbReference type="SAM" id="Phobius"/>
    </source>
</evidence>
<feature type="transmembrane region" description="Helical" evidence="7">
    <location>
        <begin position="290"/>
        <end position="309"/>
    </location>
</feature>
<evidence type="ECO:0000313" key="10">
    <source>
        <dbReference type="Proteomes" id="UP000238034"/>
    </source>
</evidence>
<protein>
    <submittedName>
        <fullName evidence="9">Putative MFS family arabinose efflux permease</fullName>
    </submittedName>
</protein>
<organism evidence="9 10">
    <name type="scientific">Arcticibacter pallidicorallinus</name>
    <dbReference type="NCBI Taxonomy" id="1259464"/>
    <lineage>
        <taxon>Bacteria</taxon>
        <taxon>Pseudomonadati</taxon>
        <taxon>Bacteroidota</taxon>
        <taxon>Sphingobacteriia</taxon>
        <taxon>Sphingobacteriales</taxon>
        <taxon>Sphingobacteriaceae</taxon>
        <taxon>Arcticibacter</taxon>
    </lineage>
</organism>
<dbReference type="Proteomes" id="UP000238034">
    <property type="component" value="Unassembled WGS sequence"/>
</dbReference>
<feature type="transmembrane region" description="Helical" evidence="7">
    <location>
        <begin position="207"/>
        <end position="225"/>
    </location>
</feature>
<feature type="transmembrane region" description="Helical" evidence="7">
    <location>
        <begin position="254"/>
        <end position="278"/>
    </location>
</feature>
<feature type="transmembrane region" description="Helical" evidence="7">
    <location>
        <begin position="316"/>
        <end position="338"/>
    </location>
</feature>
<feature type="transmembrane region" description="Helical" evidence="7">
    <location>
        <begin position="53"/>
        <end position="77"/>
    </location>
</feature>
<keyword evidence="6 7" id="KW-0472">Membrane</keyword>
<name>A0A2T0U3W1_9SPHI</name>
<feature type="transmembrane region" description="Helical" evidence="7">
    <location>
        <begin position="89"/>
        <end position="110"/>
    </location>
</feature>
<evidence type="ECO:0000256" key="5">
    <source>
        <dbReference type="ARBA" id="ARBA00022989"/>
    </source>
</evidence>
<keyword evidence="3" id="KW-1003">Cell membrane</keyword>
<dbReference type="PANTHER" id="PTHR23517">
    <property type="entry name" value="RESISTANCE PROTEIN MDTM, PUTATIVE-RELATED-RELATED"/>
    <property type="match status" value="1"/>
</dbReference>
<dbReference type="PROSITE" id="PS50850">
    <property type="entry name" value="MFS"/>
    <property type="match status" value="1"/>
</dbReference>
<reference evidence="9 10" key="1">
    <citation type="submission" date="2018-03" db="EMBL/GenBank/DDBJ databases">
        <title>Genomic Encyclopedia of Type Strains, Phase III (KMG-III): the genomes of soil and plant-associated and newly described type strains.</title>
        <authorList>
            <person name="Whitman W."/>
        </authorList>
    </citation>
    <scope>NUCLEOTIDE SEQUENCE [LARGE SCALE GENOMIC DNA]</scope>
    <source>
        <strain evidence="9 10">CGMCC 1.9313</strain>
    </source>
</reference>
<evidence type="ECO:0000256" key="1">
    <source>
        <dbReference type="ARBA" id="ARBA00004651"/>
    </source>
</evidence>
<dbReference type="GO" id="GO:0005886">
    <property type="term" value="C:plasma membrane"/>
    <property type="evidence" value="ECO:0007669"/>
    <property type="project" value="UniProtKB-SubCell"/>
</dbReference>
<keyword evidence="5 7" id="KW-1133">Transmembrane helix</keyword>
<dbReference type="InterPro" id="IPR036259">
    <property type="entry name" value="MFS_trans_sf"/>
</dbReference>
<evidence type="ECO:0000256" key="2">
    <source>
        <dbReference type="ARBA" id="ARBA00022448"/>
    </source>
</evidence>
<dbReference type="InterPro" id="IPR020846">
    <property type="entry name" value="MFS_dom"/>
</dbReference>
<keyword evidence="4 7" id="KW-0812">Transmembrane</keyword>
<comment type="subcellular location">
    <subcellularLocation>
        <location evidence="1">Cell membrane</location>
        <topology evidence="1">Multi-pass membrane protein</topology>
    </subcellularLocation>
</comment>
<dbReference type="InterPro" id="IPR050171">
    <property type="entry name" value="MFS_Transporters"/>
</dbReference>
<evidence type="ECO:0000313" key="9">
    <source>
        <dbReference type="EMBL" id="PRY52594.1"/>
    </source>
</evidence>
<keyword evidence="10" id="KW-1185">Reference proteome</keyword>
<dbReference type="EMBL" id="PVTH01000005">
    <property type="protein sequence ID" value="PRY52594.1"/>
    <property type="molecule type" value="Genomic_DNA"/>
</dbReference>
<feature type="domain" description="Major facilitator superfamily (MFS) profile" evidence="8">
    <location>
        <begin position="52"/>
        <end position="433"/>
    </location>
</feature>
<dbReference type="AlphaFoldDB" id="A0A2T0U3W1"/>
<evidence type="ECO:0000256" key="4">
    <source>
        <dbReference type="ARBA" id="ARBA00022692"/>
    </source>
</evidence>
<feature type="transmembrane region" description="Helical" evidence="7">
    <location>
        <begin position="410"/>
        <end position="429"/>
    </location>
</feature>
<dbReference type="SUPFAM" id="SSF103473">
    <property type="entry name" value="MFS general substrate transporter"/>
    <property type="match status" value="1"/>
</dbReference>
<proteinExistence type="predicted"/>
<gene>
    <name evidence="9" type="ORF">B0I27_10560</name>
</gene>
<sequence length="434" mass="48342">MFIAAAIYVNLAASFKCNDNSELYRQGHYSSRKNMKRLWQLYLGSYEGLSKPVWMLSLIMLINRSGAMVIPFLGVYMTQSLNFTLTETGTVLSCFGIGAICGSWIGGWLSDRIDHFNIQLFCLLLCIPIFCFLPLLTEPLTLSSGVFVLSLVSETFRPANSVAIASYTKKENITKAFSLNRMAVNLGFSIGPALGGFLAAFSYRLLFYGNALSCAIAAIVFYLYFRNRSGEKREKHGTKPIGNAGRSPWKDTQFVLFSLLCCLYTICFFQLLNTLPLFYREVHLLDEWDIGLILGFSGLVVFLLEMLLVHIAEKRLNASTIIILGTVLCGASYLMLLYPGKLPILYASIFVLCISEILAMPFMSTVAMQRATTETRGAYMGMNSLAFSVAYVLSPYLGTRIAHNFGFDTLWLLTGLVTGVAALGFWINMKQMKL</sequence>
<dbReference type="InterPro" id="IPR011701">
    <property type="entry name" value="MFS"/>
</dbReference>
<feature type="transmembrane region" description="Helical" evidence="7">
    <location>
        <begin position="344"/>
        <end position="366"/>
    </location>
</feature>
<evidence type="ECO:0000259" key="8">
    <source>
        <dbReference type="PROSITE" id="PS50850"/>
    </source>
</evidence>
<dbReference type="GO" id="GO:0022857">
    <property type="term" value="F:transmembrane transporter activity"/>
    <property type="evidence" value="ECO:0007669"/>
    <property type="project" value="InterPro"/>
</dbReference>